<dbReference type="Gene3D" id="3.60.21.10">
    <property type="match status" value="1"/>
</dbReference>
<dbReference type="CDD" id="cd00838">
    <property type="entry name" value="MPP_superfamily"/>
    <property type="match status" value="1"/>
</dbReference>
<keyword evidence="3" id="KW-0408">Iron</keyword>
<dbReference type="EMBL" id="PUEJ01000003">
    <property type="protein sequence ID" value="PRH87923.1"/>
    <property type="molecule type" value="Genomic_DNA"/>
</dbReference>
<dbReference type="GO" id="GO:0046872">
    <property type="term" value="F:metal ion binding"/>
    <property type="evidence" value="ECO:0007669"/>
    <property type="project" value="UniProtKB-KW"/>
</dbReference>
<dbReference type="GO" id="GO:0016787">
    <property type="term" value="F:hydrolase activity"/>
    <property type="evidence" value="ECO:0007669"/>
    <property type="project" value="UniProtKB-KW"/>
</dbReference>
<name>A0A2S9QEZ8_9HYPH</name>
<keyword evidence="2" id="KW-0378">Hydrolase</keyword>
<dbReference type="PANTHER" id="PTHR42988:SF2">
    <property type="entry name" value="CYCLIC NUCLEOTIDE PHOSPHODIESTERASE CBUA0032-RELATED"/>
    <property type="match status" value="1"/>
</dbReference>
<dbReference type="Pfam" id="PF00149">
    <property type="entry name" value="Metallophos"/>
    <property type="match status" value="1"/>
</dbReference>
<keyword evidence="7" id="KW-1185">Reference proteome</keyword>
<evidence type="ECO:0000259" key="5">
    <source>
        <dbReference type="Pfam" id="PF00149"/>
    </source>
</evidence>
<evidence type="ECO:0000256" key="1">
    <source>
        <dbReference type="ARBA" id="ARBA00022723"/>
    </source>
</evidence>
<feature type="domain" description="Calcineurin-like phosphoesterase" evidence="5">
    <location>
        <begin position="3"/>
        <end position="230"/>
    </location>
</feature>
<dbReference type="PANTHER" id="PTHR42988">
    <property type="entry name" value="PHOSPHOHYDROLASE"/>
    <property type="match status" value="1"/>
</dbReference>
<dbReference type="RefSeq" id="WP_105861591.1">
    <property type="nucleotide sequence ID" value="NZ_PUEJ01000003.1"/>
</dbReference>
<evidence type="ECO:0000256" key="4">
    <source>
        <dbReference type="ARBA" id="ARBA00025742"/>
    </source>
</evidence>
<evidence type="ECO:0000313" key="7">
    <source>
        <dbReference type="Proteomes" id="UP000237682"/>
    </source>
</evidence>
<comment type="similarity">
    <text evidence="4">Belongs to the cyclic nucleotide phosphodiesterase class-III family.</text>
</comment>
<sequence>MFKLAHISDPHIGPLPRARAKELAGKRVLGWINWNRGRRDVHRMDVLQQLLADLHAQSPDHIALTGDVVNLALPGEYPAARAFLETVGAPDFVSLVPGNHDAYTKGGALHLLSAFDPWMRGDNTGAHPLEEDERFPYVRIRGKVALVGLSSAIPTAPFMATGKLGPRQISKLGPILEHLEHEGYCRVVMLHHPVRRQDAGPTAMLIDCDRLNAVLRRTGAELVLHGHIHTGLVHRIKGPKGPIPVVCTPSASAAPERARWPASYNLFSITGKQKNWKIGLTVRGFVAAGHPPEQLRSQELA</sequence>
<dbReference type="SUPFAM" id="SSF56300">
    <property type="entry name" value="Metallo-dependent phosphatases"/>
    <property type="match status" value="1"/>
</dbReference>
<dbReference type="AlphaFoldDB" id="A0A2S9QEZ8"/>
<dbReference type="InterPro" id="IPR004843">
    <property type="entry name" value="Calcineurin-like_PHP"/>
</dbReference>
<dbReference type="Proteomes" id="UP000237682">
    <property type="component" value="Unassembled WGS sequence"/>
</dbReference>
<evidence type="ECO:0000256" key="3">
    <source>
        <dbReference type="ARBA" id="ARBA00023004"/>
    </source>
</evidence>
<evidence type="ECO:0000256" key="2">
    <source>
        <dbReference type="ARBA" id="ARBA00022801"/>
    </source>
</evidence>
<dbReference type="InterPro" id="IPR050884">
    <property type="entry name" value="CNP_phosphodiesterase-III"/>
</dbReference>
<keyword evidence="1" id="KW-0479">Metal-binding</keyword>
<gene>
    <name evidence="6" type="ORF">C5L14_08405</name>
</gene>
<accession>A0A2S9QEZ8</accession>
<comment type="caution">
    <text evidence="6">The sequence shown here is derived from an EMBL/GenBank/DDBJ whole genome shotgun (WGS) entry which is preliminary data.</text>
</comment>
<proteinExistence type="inferred from homology"/>
<evidence type="ECO:0000313" key="6">
    <source>
        <dbReference type="EMBL" id="PRH87923.1"/>
    </source>
</evidence>
<dbReference type="InterPro" id="IPR029052">
    <property type="entry name" value="Metallo-depent_PP-like"/>
</dbReference>
<protein>
    <submittedName>
        <fullName evidence="6">Metallophosphatase</fullName>
    </submittedName>
</protein>
<organism evidence="6 7">
    <name type="scientific">Labrys okinawensis</name>
    <dbReference type="NCBI Taxonomy" id="346911"/>
    <lineage>
        <taxon>Bacteria</taxon>
        <taxon>Pseudomonadati</taxon>
        <taxon>Pseudomonadota</taxon>
        <taxon>Alphaproteobacteria</taxon>
        <taxon>Hyphomicrobiales</taxon>
        <taxon>Xanthobacteraceae</taxon>
        <taxon>Labrys</taxon>
    </lineage>
</organism>
<dbReference type="OrthoDB" id="9794568at2"/>
<reference evidence="6 7" key="1">
    <citation type="submission" date="2018-02" db="EMBL/GenBank/DDBJ databases">
        <title>Whole genome sequencing of endophytic bacterium.</title>
        <authorList>
            <person name="Eedara R."/>
            <person name="Podile A.R."/>
        </authorList>
    </citation>
    <scope>NUCLEOTIDE SEQUENCE [LARGE SCALE GENOMIC DNA]</scope>
    <source>
        <strain evidence="6 7">RP1T</strain>
    </source>
</reference>